<name>A0A1I3YXB2_9GAMM</name>
<evidence type="ECO:0000256" key="1">
    <source>
        <dbReference type="SAM" id="SignalP"/>
    </source>
</evidence>
<sequence length="136" mass="15300">MRRTITCLVALSALLLGGCAADQRSNALTETLLAYANAVRWDGFPSAWQFVDPKVRKKHPLTSLDQARFQQVRVSDYDDGNGAVPDGKNQVTQVVKISLINRNTQSERSVIDHQTWCYDPVAKRWWLESGLPDITQ</sequence>
<keyword evidence="3" id="KW-1185">Reference proteome</keyword>
<protein>
    <recommendedName>
        <fullName evidence="4">Lipoprotein</fullName>
    </recommendedName>
</protein>
<gene>
    <name evidence="2" type="ORF">SAMN05192579_10286</name>
</gene>
<accession>A0A1I3YXB2</accession>
<organism evidence="2 3">
    <name type="scientific">Rhodanobacter glycinis</name>
    <dbReference type="NCBI Taxonomy" id="582702"/>
    <lineage>
        <taxon>Bacteria</taxon>
        <taxon>Pseudomonadati</taxon>
        <taxon>Pseudomonadota</taxon>
        <taxon>Gammaproteobacteria</taxon>
        <taxon>Lysobacterales</taxon>
        <taxon>Rhodanobacteraceae</taxon>
        <taxon>Rhodanobacter</taxon>
    </lineage>
</organism>
<feature type="chain" id="PRO_5011756440" description="Lipoprotein" evidence="1">
    <location>
        <begin position="22"/>
        <end position="136"/>
    </location>
</feature>
<evidence type="ECO:0000313" key="3">
    <source>
        <dbReference type="Proteomes" id="UP000198725"/>
    </source>
</evidence>
<dbReference type="Proteomes" id="UP000198725">
    <property type="component" value="Unassembled WGS sequence"/>
</dbReference>
<dbReference type="PROSITE" id="PS51257">
    <property type="entry name" value="PROKAR_LIPOPROTEIN"/>
    <property type="match status" value="1"/>
</dbReference>
<feature type="signal peptide" evidence="1">
    <location>
        <begin position="1"/>
        <end position="21"/>
    </location>
</feature>
<evidence type="ECO:0000313" key="2">
    <source>
        <dbReference type="EMBL" id="SFK36410.1"/>
    </source>
</evidence>
<keyword evidence="1" id="KW-0732">Signal</keyword>
<dbReference type="AlphaFoldDB" id="A0A1I3YXB2"/>
<dbReference type="RefSeq" id="WP_092701263.1">
    <property type="nucleotide sequence ID" value="NZ_FOSR01000002.1"/>
</dbReference>
<proteinExistence type="predicted"/>
<evidence type="ECO:0008006" key="4">
    <source>
        <dbReference type="Google" id="ProtNLM"/>
    </source>
</evidence>
<reference evidence="3" key="1">
    <citation type="submission" date="2016-10" db="EMBL/GenBank/DDBJ databases">
        <authorList>
            <person name="Varghese N."/>
            <person name="Submissions S."/>
        </authorList>
    </citation>
    <scope>NUCLEOTIDE SEQUENCE [LARGE SCALE GENOMIC DNA]</scope>
    <source>
        <strain evidence="3">MO64</strain>
    </source>
</reference>
<dbReference type="EMBL" id="FOSR01000002">
    <property type="protein sequence ID" value="SFK36410.1"/>
    <property type="molecule type" value="Genomic_DNA"/>
</dbReference>